<gene>
    <name evidence="2" type="ORF">GWK08_17915</name>
</gene>
<name>A0A6P0UY15_9FLAO</name>
<keyword evidence="1" id="KW-0732">Signal</keyword>
<dbReference type="InterPro" id="IPR024079">
    <property type="entry name" value="MetalloPept_cat_dom_sf"/>
</dbReference>
<sequence>MRKLRLRVVLSLLGVGLILASCSNEEDNVVQDEQQEIPQEIIDQLSSFAINTKNLQRQSYEIPGGGTLDRIVAEGDIAFDPSTIASLSLYGGIQEEQYRTFNLVSSPRTLTVIGYTGGGGFGLSNSMRTGLQWAINNYNRLNLELNFQLSFAASTNADIVVFRQRSQPGAGGVAGFPSGGDPNKFVQLFTGLDNVDPNVNEHVAGHEIGHSIGFRHTDWFSRQSCGETGESAGSVGAVHIPGTPTGFDPTSIMLACFTFGTDGEFNQNDITAMNFLY</sequence>
<reference evidence="2 3" key="1">
    <citation type="submission" date="2020-01" db="EMBL/GenBank/DDBJ databases">
        <title>Leptobacterium flavescens.</title>
        <authorList>
            <person name="Wang G."/>
        </authorList>
    </citation>
    <scope>NUCLEOTIDE SEQUENCE [LARGE SCALE GENOMIC DNA]</scope>
    <source>
        <strain evidence="2 3">KCTC 22160</strain>
    </source>
</reference>
<accession>A0A6P0UY15</accession>
<dbReference type="Proteomes" id="UP000468581">
    <property type="component" value="Unassembled WGS sequence"/>
</dbReference>
<protein>
    <submittedName>
        <fullName evidence="2">Peptidase</fullName>
    </submittedName>
</protein>
<dbReference type="EMBL" id="JAABOO010000004">
    <property type="protein sequence ID" value="NER15336.1"/>
    <property type="molecule type" value="Genomic_DNA"/>
</dbReference>
<dbReference type="AlphaFoldDB" id="A0A6P0UY15"/>
<feature type="chain" id="PRO_5026944319" evidence="1">
    <location>
        <begin position="21"/>
        <end position="277"/>
    </location>
</feature>
<proteinExistence type="predicted"/>
<dbReference type="GO" id="GO:0008237">
    <property type="term" value="F:metallopeptidase activity"/>
    <property type="evidence" value="ECO:0007669"/>
    <property type="project" value="InterPro"/>
</dbReference>
<dbReference type="SUPFAM" id="SSF55486">
    <property type="entry name" value="Metalloproteases ('zincins'), catalytic domain"/>
    <property type="match status" value="1"/>
</dbReference>
<organism evidence="2 3">
    <name type="scientific">Leptobacterium flavescens</name>
    <dbReference type="NCBI Taxonomy" id="472055"/>
    <lineage>
        <taxon>Bacteria</taxon>
        <taxon>Pseudomonadati</taxon>
        <taxon>Bacteroidota</taxon>
        <taxon>Flavobacteriia</taxon>
        <taxon>Flavobacteriales</taxon>
        <taxon>Flavobacteriaceae</taxon>
        <taxon>Leptobacterium</taxon>
    </lineage>
</organism>
<dbReference type="Pfam" id="PF12388">
    <property type="entry name" value="Peptidase_M57"/>
    <property type="match status" value="1"/>
</dbReference>
<dbReference type="RefSeq" id="WP_163608622.1">
    <property type="nucleotide sequence ID" value="NZ_JAABOO010000004.1"/>
</dbReference>
<evidence type="ECO:0000256" key="1">
    <source>
        <dbReference type="SAM" id="SignalP"/>
    </source>
</evidence>
<dbReference type="PROSITE" id="PS51257">
    <property type="entry name" value="PROKAR_LIPOPROTEIN"/>
    <property type="match status" value="1"/>
</dbReference>
<keyword evidence="3" id="KW-1185">Reference proteome</keyword>
<feature type="signal peptide" evidence="1">
    <location>
        <begin position="1"/>
        <end position="20"/>
    </location>
</feature>
<dbReference type="InterPro" id="IPR024653">
    <property type="entry name" value="Peptidase_M10/M27/M57"/>
</dbReference>
<dbReference type="Gene3D" id="3.40.390.10">
    <property type="entry name" value="Collagenase (Catalytic Domain)"/>
    <property type="match status" value="1"/>
</dbReference>
<evidence type="ECO:0000313" key="2">
    <source>
        <dbReference type="EMBL" id="NER15336.1"/>
    </source>
</evidence>
<evidence type="ECO:0000313" key="3">
    <source>
        <dbReference type="Proteomes" id="UP000468581"/>
    </source>
</evidence>
<comment type="caution">
    <text evidence="2">The sequence shown here is derived from an EMBL/GenBank/DDBJ whole genome shotgun (WGS) entry which is preliminary data.</text>
</comment>